<evidence type="ECO:0000313" key="5">
    <source>
        <dbReference type="Proteomes" id="UP000253664"/>
    </source>
</evidence>
<comment type="caution">
    <text evidence="4">The sequence shown here is derived from an EMBL/GenBank/DDBJ whole genome shotgun (WGS) entry which is preliminary data.</text>
</comment>
<proteinExistence type="inferred from homology"/>
<evidence type="ECO:0000256" key="1">
    <source>
        <dbReference type="ARBA" id="ARBA00007251"/>
    </source>
</evidence>
<keyword evidence="5" id="KW-1185">Reference proteome</keyword>
<dbReference type="InterPro" id="IPR000649">
    <property type="entry name" value="IF-2B-related"/>
</dbReference>
<organism evidence="4 5">
    <name type="scientific">Ophiocordyceps polyrhachis-furcata BCC 54312</name>
    <dbReference type="NCBI Taxonomy" id="1330021"/>
    <lineage>
        <taxon>Eukaryota</taxon>
        <taxon>Fungi</taxon>
        <taxon>Dikarya</taxon>
        <taxon>Ascomycota</taxon>
        <taxon>Pezizomycotina</taxon>
        <taxon>Sordariomycetes</taxon>
        <taxon>Hypocreomycetidae</taxon>
        <taxon>Hypocreales</taxon>
        <taxon>Ophiocordycipitaceae</taxon>
        <taxon>Ophiocordyceps</taxon>
    </lineage>
</organism>
<dbReference type="AlphaFoldDB" id="A0A367LNR9"/>
<gene>
    <name evidence="4" type="ORF">L249_3062</name>
</gene>
<dbReference type="SUPFAM" id="SSF100950">
    <property type="entry name" value="NagB/RpiA/CoA transferase-like"/>
    <property type="match status" value="1"/>
</dbReference>
<dbReference type="Gene3D" id="3.40.50.10470">
    <property type="entry name" value="Translation initiation factor eif-2b, domain 2"/>
    <property type="match status" value="1"/>
</dbReference>
<dbReference type="InterPro" id="IPR037171">
    <property type="entry name" value="NagB/RpiA_transferase-like"/>
</dbReference>
<feature type="domain" description="Nudix hydrolase" evidence="3">
    <location>
        <begin position="48"/>
        <end position="139"/>
    </location>
</feature>
<evidence type="ECO:0000313" key="4">
    <source>
        <dbReference type="EMBL" id="RCI16078.1"/>
    </source>
</evidence>
<dbReference type="InterPro" id="IPR015797">
    <property type="entry name" value="NUDIX_hydrolase-like_dom_sf"/>
</dbReference>
<comment type="similarity">
    <text evidence="1 2">Belongs to the eIF-2B alpha/beta/delta subunits family.</text>
</comment>
<accession>A0A367LNR9</accession>
<dbReference type="InterPro" id="IPR042529">
    <property type="entry name" value="IF_2B-like_C"/>
</dbReference>
<reference evidence="4 5" key="1">
    <citation type="journal article" date="2015" name="BMC Genomics">
        <title>Insights from the genome of Ophiocordyceps polyrhachis-furcata to pathogenicity and host specificity in insect fungi.</title>
        <authorList>
            <person name="Wichadakul D."/>
            <person name="Kobmoo N."/>
            <person name="Ingsriswang S."/>
            <person name="Tangphatsornruang S."/>
            <person name="Chantasingh D."/>
            <person name="Luangsa-ard J.J."/>
            <person name="Eurwilaichitr L."/>
        </authorList>
    </citation>
    <scope>NUCLEOTIDE SEQUENCE [LARGE SCALE GENOMIC DNA]</scope>
    <source>
        <strain evidence="4 5">BCC 54312</strain>
    </source>
</reference>
<evidence type="ECO:0000259" key="3">
    <source>
        <dbReference type="Pfam" id="PF00293"/>
    </source>
</evidence>
<name>A0A367LNR9_9HYPO</name>
<dbReference type="SUPFAM" id="SSF55811">
    <property type="entry name" value="Nudix"/>
    <property type="match status" value="1"/>
</dbReference>
<dbReference type="GO" id="GO:0019509">
    <property type="term" value="P:L-methionine salvage from methylthioadenosine"/>
    <property type="evidence" value="ECO:0007669"/>
    <property type="project" value="TreeGrafter"/>
</dbReference>
<dbReference type="InterPro" id="IPR000086">
    <property type="entry name" value="NUDIX_hydrolase_dom"/>
</dbReference>
<dbReference type="Gene3D" id="3.90.79.10">
    <property type="entry name" value="Nucleoside Triphosphate Pyrophosphohydrolase"/>
    <property type="match status" value="1"/>
</dbReference>
<dbReference type="GO" id="GO:0046523">
    <property type="term" value="F:S-methyl-5-thioribose-1-phosphate isomerase activity"/>
    <property type="evidence" value="ECO:0007669"/>
    <property type="project" value="TreeGrafter"/>
</dbReference>
<dbReference type="EMBL" id="LKCN02000001">
    <property type="protein sequence ID" value="RCI16078.1"/>
    <property type="molecule type" value="Genomic_DNA"/>
</dbReference>
<dbReference type="Pfam" id="PF00293">
    <property type="entry name" value="NUDIX"/>
    <property type="match status" value="1"/>
</dbReference>
<dbReference type="PANTHER" id="PTHR43475:SF3">
    <property type="entry name" value="TRANSLATION INITIATION FACTOR EIF-2B SUBUNIT FAMILY PROTEIN (AFU_ORTHOLOGUE AFUA_2G14290)"/>
    <property type="match status" value="1"/>
</dbReference>
<dbReference type="OrthoDB" id="206213at2759"/>
<dbReference type="PANTHER" id="PTHR43475">
    <property type="entry name" value="METHYLTHIORIBOSE-1-PHOSPHATE ISOMERASE"/>
    <property type="match status" value="1"/>
</dbReference>
<evidence type="ECO:0000256" key="2">
    <source>
        <dbReference type="RuleBase" id="RU003814"/>
    </source>
</evidence>
<dbReference type="Pfam" id="PF01008">
    <property type="entry name" value="IF-2B"/>
    <property type="match status" value="1"/>
</dbReference>
<dbReference type="Proteomes" id="UP000253664">
    <property type="component" value="Unassembled WGS sequence"/>
</dbReference>
<dbReference type="STRING" id="1330021.A0A367LNR9"/>
<protein>
    <recommendedName>
        <fullName evidence="3">Nudix hydrolase domain-containing protein</fullName>
    </recommendedName>
</protein>
<sequence length="511" mass="55167">MVAASASASTPQLEKRAVAGSFIFRFPPRGQRPQVALFQRSARVRTYRVEATDDDALTTAWREIAEETGLGPRSLRLLRQGKPYSFIDRSVGREWTINPFAFALRHDQDAAAIKLDDEHDSFAWFDPADVPEDDGEASSFRGVPHLLDSLRRVWFELEIRPAAAAALLDHGLRRLRHHHAGGGARQLASYALDTFTRVLAALDRNVDSARWWRNLRIVAWHLWKNGREAMGASTLRLLLDALTVVETKLPRDSSARLPQDFAEDVVEALHVIAGRRAEPSTALQDAFVFWLSQQQASNPETASPIRVVTLSSSATVASCLGHGLAQGSALDVNVLESRPLFEGASMARAIAASIRAAGDPPGASVAVHTDASVALAARGAHIIVLGADIIDACGNVSNKTGSLPAILAARHVAPAVKVVVVAESGKVLPLPVDPPATSETHDPAQVWQAWADDDRDAAQAGDIGLSNVYLENVPADLIDCYITEAGVTTRDDIATSARDARARADHFFSDL</sequence>